<dbReference type="GO" id="GO:0005875">
    <property type="term" value="C:microtubule associated complex"/>
    <property type="evidence" value="ECO:0007669"/>
    <property type="project" value="TreeGrafter"/>
</dbReference>
<dbReference type="Gene3D" id="3.40.850.10">
    <property type="entry name" value="Kinesin motor domain"/>
    <property type="match status" value="1"/>
</dbReference>
<dbReference type="SUPFAM" id="SSF52540">
    <property type="entry name" value="P-loop containing nucleoside triphosphate hydrolases"/>
    <property type="match status" value="1"/>
</dbReference>
<dbReference type="AlphaFoldDB" id="A0A8J8TAL5"/>
<feature type="domain" description="Kinesin motor" evidence="8">
    <location>
        <begin position="5"/>
        <end position="419"/>
    </location>
</feature>
<sequence length="912" mass="104443">MSTVKVESYLRIRPLDAKHKLKQDYYTVHPRGLPEDAKKDVSPSLRDTQKQVLTVLGHPLAWAQPAASQQKLKNSHYIFDKVFPSDVNNAQFHNDCIGNIVQRTLSEPDTSCLILGFGHHHSGKTHSLVGQNNYQLHKSITDVPIREAQDSRGSILRTVADIRERDPGAKIKLSYLDLVIDNVRDLMRHVKKERIKSQSILAVNFADRIFGGNSTQSEQSKAVNRMTDEERQFQVQIIEKEYVQIEQKSANAFKLKKLAKYEVTEDLSETAFFIDKCHDQSHRLNEKLGYTNVIRHMQIISLKVKSATKQKSSIVFVDLGDYEKLLSNIIDHQKVYEMIEYNNCVTTLANLIAGFQQGTYTSKSAPYSQSRLTQILQALLFSKSTKNLRIGFLSCIWPTESLFPEVVHSLNYTDRFNKLEDPSNLYVNTDMYQQMRERLSELLDITRDNLMLKQEIDSFRRKHQGKLAVLKDKLGINVTVPQFETIIKSKPGTREYNAAREHKDFVEKTEALARSNRDIEEQIKQIRDNMEDDEGAKRQIQEGFSQKLFAIQRKIESLREVLKVAETELDNTVREQLQHKTEQLQKALDTTHAQILENTNLVEHIIQDSAQALSALPVEPGHRNLLTKSSLGKEFKPSTTALSVAATKTLPQHVNLTKEESKRISEENYARLLEKTESELEAQLKAMTERYEDVLRQKDEEINKAADSFKQTHEKLKKDQNEARAEIVKVYHMAQAQDQLLQNVENGVYSTKRIKFNQIDRPTIPDPTDNEFLRNSLNKAKERAMSFAQTTQLKQKKQQLMLIPGLDLNSTDDTKLDKVSVLDDPATKDPDAFTDPESLRAYVLSLMQDMQSNLSSSHPSILKGESVEAVVKETEKYKKACLEAGKKMSEIRVQQEATRRMIERVSTKGSLY</sequence>
<dbReference type="GO" id="GO:0007052">
    <property type="term" value="P:mitotic spindle organization"/>
    <property type="evidence" value="ECO:0007669"/>
    <property type="project" value="TreeGrafter"/>
</dbReference>
<dbReference type="Pfam" id="PF00225">
    <property type="entry name" value="Kinesin"/>
    <property type="match status" value="1"/>
</dbReference>
<dbReference type="InterPro" id="IPR027417">
    <property type="entry name" value="P-loop_NTPase"/>
</dbReference>
<evidence type="ECO:0000256" key="1">
    <source>
        <dbReference type="ARBA" id="ARBA00004496"/>
    </source>
</evidence>
<dbReference type="SMART" id="SM00129">
    <property type="entry name" value="KISc"/>
    <property type="match status" value="1"/>
</dbReference>
<accession>A0A8J8TAL5</accession>
<comment type="caution">
    <text evidence="9">The sequence shown here is derived from an EMBL/GenBank/DDBJ whole genome shotgun (WGS) entry which is preliminary data.</text>
</comment>
<gene>
    <name evidence="9" type="ORF">FGO68_gene14541</name>
</gene>
<keyword evidence="10" id="KW-1185">Reference proteome</keyword>
<dbReference type="PANTHER" id="PTHR47969">
    <property type="entry name" value="CHROMOSOME-ASSOCIATED KINESIN KIF4A-RELATED"/>
    <property type="match status" value="1"/>
</dbReference>
<protein>
    <recommendedName>
        <fullName evidence="8">Kinesin motor domain-containing protein</fullName>
    </recommendedName>
</protein>
<comment type="similarity">
    <text evidence="6">Belongs to the TRAFAC class myosin-kinesin ATPase superfamily. Kinesin family.</text>
</comment>
<comment type="subcellular location">
    <subcellularLocation>
        <location evidence="1">Cytoplasm</location>
    </subcellularLocation>
</comment>
<dbReference type="InterPro" id="IPR036961">
    <property type="entry name" value="Kinesin_motor_dom_sf"/>
</dbReference>
<evidence type="ECO:0000256" key="3">
    <source>
        <dbReference type="ARBA" id="ARBA00022741"/>
    </source>
</evidence>
<dbReference type="GO" id="GO:0051231">
    <property type="term" value="P:spindle elongation"/>
    <property type="evidence" value="ECO:0007669"/>
    <property type="project" value="TreeGrafter"/>
</dbReference>
<dbReference type="InterPro" id="IPR027640">
    <property type="entry name" value="Kinesin-like_fam"/>
</dbReference>
<keyword evidence="5 7" id="KW-0175">Coiled coil</keyword>
<dbReference type="GO" id="GO:0003777">
    <property type="term" value="F:microtubule motor activity"/>
    <property type="evidence" value="ECO:0007669"/>
    <property type="project" value="InterPro"/>
</dbReference>
<dbReference type="EMBL" id="RRYP01000429">
    <property type="protein sequence ID" value="TNV87453.1"/>
    <property type="molecule type" value="Genomic_DNA"/>
</dbReference>
<evidence type="ECO:0000256" key="5">
    <source>
        <dbReference type="ARBA" id="ARBA00023054"/>
    </source>
</evidence>
<dbReference type="InterPro" id="IPR001752">
    <property type="entry name" value="Kinesin_motor_dom"/>
</dbReference>
<feature type="coiled-coil region" evidence="7">
    <location>
        <begin position="670"/>
        <end position="726"/>
    </location>
</feature>
<dbReference type="Proteomes" id="UP000785679">
    <property type="component" value="Unassembled WGS sequence"/>
</dbReference>
<organism evidence="9 10">
    <name type="scientific">Halteria grandinella</name>
    <dbReference type="NCBI Taxonomy" id="5974"/>
    <lineage>
        <taxon>Eukaryota</taxon>
        <taxon>Sar</taxon>
        <taxon>Alveolata</taxon>
        <taxon>Ciliophora</taxon>
        <taxon>Intramacronucleata</taxon>
        <taxon>Spirotrichea</taxon>
        <taxon>Stichotrichia</taxon>
        <taxon>Sporadotrichida</taxon>
        <taxon>Halteriidae</taxon>
        <taxon>Halteria</taxon>
    </lineage>
</organism>
<evidence type="ECO:0000256" key="2">
    <source>
        <dbReference type="ARBA" id="ARBA00022490"/>
    </source>
</evidence>
<keyword evidence="6" id="KW-0505">Motor protein</keyword>
<dbReference type="PROSITE" id="PS50067">
    <property type="entry name" value="KINESIN_MOTOR_2"/>
    <property type="match status" value="1"/>
</dbReference>
<name>A0A8J8TAL5_HALGN</name>
<dbReference type="GO" id="GO:0005524">
    <property type="term" value="F:ATP binding"/>
    <property type="evidence" value="ECO:0007669"/>
    <property type="project" value="UniProtKB-UniRule"/>
</dbReference>
<keyword evidence="4 6" id="KW-0067">ATP-binding</keyword>
<evidence type="ECO:0000313" key="9">
    <source>
        <dbReference type="EMBL" id="TNV87453.1"/>
    </source>
</evidence>
<evidence type="ECO:0000256" key="6">
    <source>
        <dbReference type="PROSITE-ProRule" id="PRU00283"/>
    </source>
</evidence>
<feature type="binding site" evidence="6">
    <location>
        <begin position="118"/>
        <end position="125"/>
    </location>
    <ligand>
        <name>ATP</name>
        <dbReference type="ChEBI" id="CHEBI:30616"/>
    </ligand>
</feature>
<dbReference type="PANTHER" id="PTHR47969:SF15">
    <property type="entry name" value="CHROMOSOME-ASSOCIATED KINESIN KIF4A-RELATED"/>
    <property type="match status" value="1"/>
</dbReference>
<feature type="coiled-coil region" evidence="7">
    <location>
        <begin position="509"/>
        <end position="594"/>
    </location>
</feature>
<keyword evidence="3 6" id="KW-0547">Nucleotide-binding</keyword>
<dbReference type="GO" id="GO:0008017">
    <property type="term" value="F:microtubule binding"/>
    <property type="evidence" value="ECO:0007669"/>
    <property type="project" value="InterPro"/>
</dbReference>
<evidence type="ECO:0000256" key="4">
    <source>
        <dbReference type="ARBA" id="ARBA00022840"/>
    </source>
</evidence>
<dbReference type="OrthoDB" id="448977at2759"/>
<evidence type="ECO:0000256" key="7">
    <source>
        <dbReference type="SAM" id="Coils"/>
    </source>
</evidence>
<proteinExistence type="inferred from homology"/>
<dbReference type="GO" id="GO:0007018">
    <property type="term" value="P:microtubule-based movement"/>
    <property type="evidence" value="ECO:0007669"/>
    <property type="project" value="InterPro"/>
</dbReference>
<reference evidence="9" key="1">
    <citation type="submission" date="2019-06" db="EMBL/GenBank/DDBJ databases">
        <authorList>
            <person name="Zheng W."/>
        </authorList>
    </citation>
    <scope>NUCLEOTIDE SEQUENCE</scope>
    <source>
        <strain evidence="9">QDHG01</strain>
    </source>
</reference>
<evidence type="ECO:0000313" key="10">
    <source>
        <dbReference type="Proteomes" id="UP000785679"/>
    </source>
</evidence>
<evidence type="ECO:0000259" key="8">
    <source>
        <dbReference type="PROSITE" id="PS50067"/>
    </source>
</evidence>
<keyword evidence="2" id="KW-0963">Cytoplasm</keyword>
<dbReference type="GO" id="GO:0005737">
    <property type="term" value="C:cytoplasm"/>
    <property type="evidence" value="ECO:0007669"/>
    <property type="project" value="UniProtKB-SubCell"/>
</dbReference>